<evidence type="ECO:0000313" key="1">
    <source>
        <dbReference type="EMBL" id="KAK6748464.1"/>
    </source>
</evidence>
<accession>A0ABR1DDF7</accession>
<sequence length="85" mass="9780">MHWHYLQSYFFPISAERHLPILKGSSWWRNLVMDDDKTRAPKAPPTAPEIIIGDNQALNGSLEERHRNISTISMGDINTTTIVDY</sequence>
<protein>
    <submittedName>
        <fullName evidence="1">Uncharacterized protein</fullName>
    </submittedName>
</protein>
<dbReference type="EMBL" id="JAVFWL010000004">
    <property type="protein sequence ID" value="KAK6748464.1"/>
    <property type="molecule type" value="Genomic_DNA"/>
</dbReference>
<comment type="caution">
    <text evidence="1">The sequence shown here is derived from an EMBL/GenBank/DDBJ whole genome shotgun (WGS) entry which is preliminary data.</text>
</comment>
<reference evidence="1 2" key="1">
    <citation type="submission" date="2023-08" db="EMBL/GenBank/DDBJ databases">
        <title>A Necator americanus chromosomal reference genome.</title>
        <authorList>
            <person name="Ilik V."/>
            <person name="Petrzelkova K.J."/>
            <person name="Pardy F."/>
            <person name="Fuh T."/>
            <person name="Niatou-Singa F.S."/>
            <person name="Gouil Q."/>
            <person name="Baker L."/>
            <person name="Ritchie M.E."/>
            <person name="Jex A.R."/>
            <person name="Gazzola D."/>
            <person name="Li H."/>
            <person name="Toshio Fujiwara R."/>
            <person name="Zhan B."/>
            <person name="Aroian R.V."/>
            <person name="Pafco B."/>
            <person name="Schwarz E.M."/>
        </authorList>
    </citation>
    <scope>NUCLEOTIDE SEQUENCE [LARGE SCALE GENOMIC DNA]</scope>
    <source>
        <strain evidence="1 2">Aroian</strain>
        <tissue evidence="1">Whole animal</tissue>
    </source>
</reference>
<dbReference type="Proteomes" id="UP001303046">
    <property type="component" value="Unassembled WGS sequence"/>
</dbReference>
<name>A0ABR1DDF7_NECAM</name>
<proteinExistence type="predicted"/>
<organism evidence="1 2">
    <name type="scientific">Necator americanus</name>
    <name type="common">Human hookworm</name>
    <dbReference type="NCBI Taxonomy" id="51031"/>
    <lineage>
        <taxon>Eukaryota</taxon>
        <taxon>Metazoa</taxon>
        <taxon>Ecdysozoa</taxon>
        <taxon>Nematoda</taxon>
        <taxon>Chromadorea</taxon>
        <taxon>Rhabditida</taxon>
        <taxon>Rhabditina</taxon>
        <taxon>Rhabditomorpha</taxon>
        <taxon>Strongyloidea</taxon>
        <taxon>Ancylostomatidae</taxon>
        <taxon>Bunostominae</taxon>
        <taxon>Necator</taxon>
    </lineage>
</organism>
<keyword evidence="2" id="KW-1185">Reference proteome</keyword>
<gene>
    <name evidence="1" type="primary">Necator_chrIV.g14512</name>
    <name evidence="1" type="ORF">RB195_001218</name>
</gene>
<evidence type="ECO:0000313" key="2">
    <source>
        <dbReference type="Proteomes" id="UP001303046"/>
    </source>
</evidence>